<evidence type="ECO:0000313" key="8">
    <source>
        <dbReference type="Proteomes" id="UP000332933"/>
    </source>
</evidence>
<evidence type="ECO:0000256" key="4">
    <source>
        <dbReference type="ARBA" id="ARBA00023235"/>
    </source>
</evidence>
<dbReference type="SMART" id="SM00028">
    <property type="entry name" value="TPR"/>
    <property type="match status" value="2"/>
</dbReference>
<dbReference type="Proteomes" id="UP000332933">
    <property type="component" value="Unassembled WGS sequence"/>
</dbReference>
<dbReference type="SUPFAM" id="SSF48452">
    <property type="entry name" value="TPR-like"/>
    <property type="match status" value="1"/>
</dbReference>
<keyword evidence="4" id="KW-0413">Isomerase</keyword>
<dbReference type="EMBL" id="CAADRA010006410">
    <property type="protein sequence ID" value="VFT95123.1"/>
    <property type="molecule type" value="Genomic_DNA"/>
</dbReference>
<dbReference type="InterPro" id="IPR011990">
    <property type="entry name" value="TPR-like_helical_dom_sf"/>
</dbReference>
<evidence type="ECO:0000313" key="7">
    <source>
        <dbReference type="EMBL" id="VFT95123.1"/>
    </source>
</evidence>
<dbReference type="PANTHER" id="PTHR46512:SF9">
    <property type="entry name" value="PEPTIDYLPROLYL ISOMERASE"/>
    <property type="match status" value="1"/>
</dbReference>
<dbReference type="PANTHER" id="PTHR46512">
    <property type="entry name" value="PEPTIDYLPROLYL ISOMERASE"/>
    <property type="match status" value="1"/>
</dbReference>
<keyword evidence="8" id="KW-1185">Reference proteome</keyword>
<organism evidence="7 8">
    <name type="scientific">Aphanomyces stellatus</name>
    <dbReference type="NCBI Taxonomy" id="120398"/>
    <lineage>
        <taxon>Eukaryota</taxon>
        <taxon>Sar</taxon>
        <taxon>Stramenopiles</taxon>
        <taxon>Oomycota</taxon>
        <taxon>Saprolegniomycetes</taxon>
        <taxon>Saprolegniales</taxon>
        <taxon>Verrucalvaceae</taxon>
        <taxon>Aphanomyces</taxon>
    </lineage>
</organism>
<dbReference type="InterPro" id="IPR050754">
    <property type="entry name" value="FKBP4/5/8-like"/>
</dbReference>
<evidence type="ECO:0000256" key="1">
    <source>
        <dbReference type="ARBA" id="ARBA00000971"/>
    </source>
</evidence>
<comment type="catalytic activity">
    <reaction evidence="1">
        <text>[protein]-peptidylproline (omega=180) = [protein]-peptidylproline (omega=0)</text>
        <dbReference type="Rhea" id="RHEA:16237"/>
        <dbReference type="Rhea" id="RHEA-COMP:10747"/>
        <dbReference type="Rhea" id="RHEA-COMP:10748"/>
        <dbReference type="ChEBI" id="CHEBI:83833"/>
        <dbReference type="ChEBI" id="CHEBI:83834"/>
        <dbReference type="EC" id="5.2.1.8"/>
    </reaction>
</comment>
<protein>
    <recommendedName>
        <fullName evidence="2">peptidylprolyl isomerase</fullName>
        <ecNumber evidence="2">5.2.1.8</ecNumber>
    </recommendedName>
</protein>
<reference evidence="7 8" key="1">
    <citation type="submission" date="2019-03" db="EMBL/GenBank/DDBJ databases">
        <authorList>
            <person name="Gaulin E."/>
            <person name="Dumas B."/>
        </authorList>
    </citation>
    <scope>NUCLEOTIDE SEQUENCE [LARGE SCALE GENOMIC DNA]</scope>
    <source>
        <strain evidence="7">CBS 568.67</strain>
    </source>
</reference>
<feature type="chain" id="PRO_5036116454" description="peptidylprolyl isomerase" evidence="5">
    <location>
        <begin position="29"/>
        <end position="292"/>
    </location>
</feature>
<feature type="signal peptide" evidence="5">
    <location>
        <begin position="1"/>
        <end position="28"/>
    </location>
</feature>
<dbReference type="AlphaFoldDB" id="A0A485LDP2"/>
<evidence type="ECO:0000256" key="3">
    <source>
        <dbReference type="ARBA" id="ARBA00023110"/>
    </source>
</evidence>
<sequence>MRIPTACPFKILTILGAELMSAAPYGEAYTVSKMLDTINETMGDAGKVQLKRNVGNGVALDTSEKEIAFLDTQAKIKSSTERVSLMDRAEKREWIAHHRAKGNDLFKDGRYKEASDVYLEALAGLELDGLDRDQVQREIQNPITCNIVACMLKLEQWEKAVKMTSLVLDSESAHVKALMQRAKAYMKLEDFEKSRADANKVVAVAPDEAGAKPLLDVIRRAELHSKRQTQEKKSFEKNMMKNMGKLYGDKKTPEAGPLQAATTGWLPPHAVQSVFRVVAWVLGWCFGKRKQA</sequence>
<accession>A0A485LDP2</accession>
<evidence type="ECO:0000313" key="6">
    <source>
        <dbReference type="EMBL" id="KAF0690196.1"/>
    </source>
</evidence>
<dbReference type="EMBL" id="VJMH01006389">
    <property type="protein sequence ID" value="KAF0690196.1"/>
    <property type="molecule type" value="Genomic_DNA"/>
</dbReference>
<dbReference type="Gene3D" id="1.25.40.10">
    <property type="entry name" value="Tetratricopeptide repeat domain"/>
    <property type="match status" value="1"/>
</dbReference>
<dbReference type="EC" id="5.2.1.8" evidence="2"/>
<reference evidence="6" key="2">
    <citation type="submission" date="2019-06" db="EMBL/GenBank/DDBJ databases">
        <title>Genomics analysis of Aphanomyces spp. identifies a new class of oomycete effector associated with host adaptation.</title>
        <authorList>
            <person name="Gaulin E."/>
        </authorList>
    </citation>
    <scope>NUCLEOTIDE SEQUENCE</scope>
    <source>
        <strain evidence="6">CBS 578.67</strain>
    </source>
</reference>
<keyword evidence="3" id="KW-0697">Rotamase</keyword>
<dbReference type="OrthoDB" id="266518at2759"/>
<proteinExistence type="predicted"/>
<dbReference type="GO" id="GO:0003755">
    <property type="term" value="F:peptidyl-prolyl cis-trans isomerase activity"/>
    <property type="evidence" value="ECO:0007669"/>
    <property type="project" value="UniProtKB-EC"/>
</dbReference>
<name>A0A485LDP2_9STRA</name>
<evidence type="ECO:0000256" key="5">
    <source>
        <dbReference type="SAM" id="SignalP"/>
    </source>
</evidence>
<evidence type="ECO:0000256" key="2">
    <source>
        <dbReference type="ARBA" id="ARBA00013194"/>
    </source>
</evidence>
<gene>
    <name evidence="7" type="primary">Aste57867_18387</name>
    <name evidence="6" type="ORF">As57867_018325</name>
    <name evidence="7" type="ORF">ASTE57867_18387</name>
</gene>
<dbReference type="InterPro" id="IPR019734">
    <property type="entry name" value="TPR_rpt"/>
</dbReference>
<keyword evidence="5" id="KW-0732">Signal</keyword>